<dbReference type="PANTHER" id="PTHR35936">
    <property type="entry name" value="MEMBRANE-BOUND LYTIC MUREIN TRANSGLYCOSYLASE F"/>
    <property type="match status" value="1"/>
</dbReference>
<dbReference type="Proteomes" id="UP000664654">
    <property type="component" value="Unassembled WGS sequence"/>
</dbReference>
<comment type="caution">
    <text evidence="5">The sequence shown here is derived from an EMBL/GenBank/DDBJ whole genome shotgun (WGS) entry which is preliminary data.</text>
</comment>
<dbReference type="AlphaFoldDB" id="A0A939IRL0"/>
<reference evidence="5" key="1">
    <citation type="submission" date="2021-03" db="EMBL/GenBank/DDBJ databases">
        <title>novel species isolated from a fishpond in China.</title>
        <authorList>
            <person name="Lu H."/>
            <person name="Cai Z."/>
        </authorList>
    </citation>
    <scope>NUCLEOTIDE SEQUENCE</scope>
    <source>
        <strain evidence="5">JCM 30855</strain>
    </source>
</reference>
<evidence type="ECO:0000313" key="6">
    <source>
        <dbReference type="Proteomes" id="UP000664654"/>
    </source>
</evidence>
<dbReference type="EMBL" id="JAFKCV010000005">
    <property type="protein sequence ID" value="MBN7825616.1"/>
    <property type="molecule type" value="Genomic_DNA"/>
</dbReference>
<evidence type="ECO:0000256" key="2">
    <source>
        <dbReference type="ARBA" id="ARBA00022729"/>
    </source>
</evidence>
<organism evidence="5 6">
    <name type="scientific">Bowmanella dokdonensis</name>
    <dbReference type="NCBI Taxonomy" id="751969"/>
    <lineage>
        <taxon>Bacteria</taxon>
        <taxon>Pseudomonadati</taxon>
        <taxon>Pseudomonadota</taxon>
        <taxon>Gammaproteobacteria</taxon>
        <taxon>Alteromonadales</taxon>
        <taxon>Alteromonadaceae</taxon>
        <taxon>Bowmanella</taxon>
    </lineage>
</organism>
<accession>A0A939IRL0</accession>
<evidence type="ECO:0000256" key="3">
    <source>
        <dbReference type="SAM" id="SignalP"/>
    </source>
</evidence>
<evidence type="ECO:0000256" key="1">
    <source>
        <dbReference type="ARBA" id="ARBA00010333"/>
    </source>
</evidence>
<dbReference type="SMART" id="SM00062">
    <property type="entry name" value="PBPb"/>
    <property type="match status" value="1"/>
</dbReference>
<feature type="signal peptide" evidence="3">
    <location>
        <begin position="1"/>
        <end position="17"/>
    </location>
</feature>
<dbReference type="PANTHER" id="PTHR35936:SF25">
    <property type="entry name" value="ABC TRANSPORTER SUBSTRATE-BINDING PROTEIN"/>
    <property type="match status" value="1"/>
</dbReference>
<keyword evidence="6" id="KW-1185">Reference proteome</keyword>
<name>A0A939IRL0_9ALTE</name>
<evidence type="ECO:0000313" key="5">
    <source>
        <dbReference type="EMBL" id="MBN7825616.1"/>
    </source>
</evidence>
<protein>
    <submittedName>
        <fullName evidence="5">Transporter substrate-binding domain-containing protein</fullName>
    </submittedName>
</protein>
<dbReference type="SUPFAM" id="SSF53850">
    <property type="entry name" value="Periplasmic binding protein-like II"/>
    <property type="match status" value="1"/>
</dbReference>
<dbReference type="Pfam" id="PF00497">
    <property type="entry name" value="SBP_bac_3"/>
    <property type="match status" value="1"/>
</dbReference>
<feature type="domain" description="Solute-binding protein family 3/N-terminal" evidence="4">
    <location>
        <begin position="20"/>
        <end position="245"/>
    </location>
</feature>
<keyword evidence="2 3" id="KW-0732">Signal</keyword>
<feature type="chain" id="PRO_5036860230" evidence="3">
    <location>
        <begin position="18"/>
        <end position="250"/>
    </location>
</feature>
<dbReference type="InterPro" id="IPR001638">
    <property type="entry name" value="Solute-binding_3/MltF_N"/>
</dbReference>
<dbReference type="Gene3D" id="3.40.190.10">
    <property type="entry name" value="Periplasmic binding protein-like II"/>
    <property type="match status" value="2"/>
</dbReference>
<dbReference type="RefSeq" id="WP_206573736.1">
    <property type="nucleotide sequence ID" value="NZ_JAFKCV010000005.1"/>
</dbReference>
<comment type="similarity">
    <text evidence="1">Belongs to the bacterial solute-binding protein 3 family.</text>
</comment>
<evidence type="ECO:0000259" key="4">
    <source>
        <dbReference type="SMART" id="SM00062"/>
    </source>
</evidence>
<proteinExistence type="inferred from homology"/>
<gene>
    <name evidence="5" type="ORF">J0A66_10315</name>
</gene>
<sequence length="250" mass="28787">MKLFFCSLLICSASGLAQDTLHYAFHPSAPYRFVTPDGVISGMDMDILQRLEQELGVHIEPVQCPFSRCLLMMEEGNLDLISGILKSDERQRYMNYIEPPYYRLTSYYSFYKLKTSDIRVTLFDELKPYTVAYTRGALYFPRFDKEDRLRKVPTVTETAQIQMLLKGRVDLIIGIDSTLDLTLVAMGIDHLIEPVTYQEARQVSSYMALSRASRFNARTEDFSRAIRKLQSDGTLEAILQRYGMPAQIRD</sequence>